<dbReference type="RefSeq" id="WP_073600575.1">
    <property type="nucleotide sequence ID" value="NZ_MRCB01000021.1"/>
</dbReference>
<dbReference type="Proteomes" id="UP000186868">
    <property type="component" value="Unassembled WGS sequence"/>
</dbReference>
<reference evidence="1 2" key="1">
    <citation type="submission" date="2016-11" db="EMBL/GenBank/DDBJ databases">
        <title>Draft Genome Sequences of Nine Cyanobacterial Strains from Diverse Habitats.</title>
        <authorList>
            <person name="Zhu T."/>
            <person name="Hou S."/>
            <person name="Lu X."/>
            <person name="Hess W.R."/>
        </authorList>
    </citation>
    <scope>NUCLEOTIDE SEQUENCE [LARGE SCALE GENOMIC DNA]</scope>
    <source>
        <strain evidence="1 2">NIES-593</strain>
    </source>
</reference>
<accession>A0A1U7HCP3</accession>
<gene>
    <name evidence="1" type="ORF">NIES593_16210</name>
</gene>
<evidence type="ECO:0000313" key="2">
    <source>
        <dbReference type="Proteomes" id="UP000186868"/>
    </source>
</evidence>
<dbReference type="EMBL" id="MRCB01000021">
    <property type="protein sequence ID" value="OKH21339.1"/>
    <property type="molecule type" value="Genomic_DNA"/>
</dbReference>
<evidence type="ECO:0000313" key="1">
    <source>
        <dbReference type="EMBL" id="OKH21339.1"/>
    </source>
</evidence>
<dbReference type="AlphaFoldDB" id="A0A1U7HCP3"/>
<organism evidence="1 2">
    <name type="scientific">Hydrococcus rivularis NIES-593</name>
    <dbReference type="NCBI Taxonomy" id="1921803"/>
    <lineage>
        <taxon>Bacteria</taxon>
        <taxon>Bacillati</taxon>
        <taxon>Cyanobacteriota</taxon>
        <taxon>Cyanophyceae</taxon>
        <taxon>Pleurocapsales</taxon>
        <taxon>Hydrococcaceae</taxon>
        <taxon>Hydrococcus</taxon>
    </lineage>
</organism>
<keyword evidence="2" id="KW-1185">Reference proteome</keyword>
<name>A0A1U7HCP3_9CYAN</name>
<sequence>MLVNLYPSWEEILANLADLLGFQWVKVDTTLNNQGKLQNSYTISNMSYVRKADLDDYIKNSTVGASEYARASVLYSLYACHYLTVVDLEYPTYQDWKNKHGLSIDHSLPRYWFPRLTFDCTNWKPMPIKNNQSKGDDFLDEGVERLQWLSTKIMDIKSKYL</sequence>
<dbReference type="OrthoDB" id="582316at2"/>
<proteinExistence type="predicted"/>
<comment type="caution">
    <text evidence="1">The sequence shown here is derived from an EMBL/GenBank/DDBJ whole genome shotgun (WGS) entry which is preliminary data.</text>
</comment>
<dbReference type="STRING" id="1921803.NIES593_16210"/>
<protein>
    <submittedName>
        <fullName evidence="1">Uncharacterized protein</fullName>
    </submittedName>
</protein>